<feature type="transmembrane region" description="Helical" evidence="8">
    <location>
        <begin position="73"/>
        <end position="96"/>
    </location>
</feature>
<dbReference type="GO" id="GO:0034257">
    <property type="term" value="F:nicotinamide riboside transmembrane transporter activity"/>
    <property type="evidence" value="ECO:0007669"/>
    <property type="project" value="InterPro"/>
</dbReference>
<feature type="transmembrane region" description="Helical" evidence="8">
    <location>
        <begin position="51"/>
        <end position="67"/>
    </location>
</feature>
<accession>A0A9D1IQ02</accession>
<evidence type="ECO:0000256" key="5">
    <source>
        <dbReference type="ARBA" id="ARBA00022692"/>
    </source>
</evidence>
<dbReference type="PANTHER" id="PTHR36122:SF2">
    <property type="entry name" value="NICOTINAMIDE RIBOSIDE TRANSPORTER PNUC"/>
    <property type="match status" value="1"/>
</dbReference>
<evidence type="ECO:0000256" key="4">
    <source>
        <dbReference type="ARBA" id="ARBA00022475"/>
    </source>
</evidence>
<reference evidence="9" key="2">
    <citation type="journal article" date="2021" name="PeerJ">
        <title>Extensive microbial diversity within the chicken gut microbiome revealed by metagenomics and culture.</title>
        <authorList>
            <person name="Gilroy R."/>
            <person name="Ravi A."/>
            <person name="Getino M."/>
            <person name="Pursley I."/>
            <person name="Horton D.L."/>
            <person name="Alikhan N.F."/>
            <person name="Baker D."/>
            <person name="Gharbi K."/>
            <person name="Hall N."/>
            <person name="Watson M."/>
            <person name="Adriaenssens E.M."/>
            <person name="Foster-Nyarko E."/>
            <person name="Jarju S."/>
            <person name="Secka A."/>
            <person name="Antonio M."/>
            <person name="Oren A."/>
            <person name="Chaudhuri R.R."/>
            <person name="La Ragione R."/>
            <person name="Hildebrand F."/>
            <person name="Pallen M.J."/>
        </authorList>
    </citation>
    <scope>NUCLEOTIDE SEQUENCE</scope>
    <source>
        <strain evidence="9">CHK193-30670</strain>
    </source>
</reference>
<name>A0A9D1IQ02_9FIRM</name>
<dbReference type="Pfam" id="PF04973">
    <property type="entry name" value="NMN_transporter"/>
    <property type="match status" value="1"/>
</dbReference>
<reference evidence="9" key="1">
    <citation type="submission" date="2020-10" db="EMBL/GenBank/DDBJ databases">
        <authorList>
            <person name="Gilroy R."/>
        </authorList>
    </citation>
    <scope>NUCLEOTIDE SEQUENCE</scope>
    <source>
        <strain evidence="9">CHK193-30670</strain>
    </source>
</reference>
<feature type="transmembrane region" description="Helical" evidence="8">
    <location>
        <begin position="140"/>
        <end position="159"/>
    </location>
</feature>
<organism evidence="9 10">
    <name type="scientific">Candidatus Aphodocola excrementigallinarum</name>
    <dbReference type="NCBI Taxonomy" id="2840670"/>
    <lineage>
        <taxon>Bacteria</taxon>
        <taxon>Bacillati</taxon>
        <taxon>Bacillota</taxon>
        <taxon>Bacilli</taxon>
        <taxon>Candidatus Aphodocola</taxon>
    </lineage>
</organism>
<feature type="transmembrane region" description="Helical" evidence="8">
    <location>
        <begin position="116"/>
        <end position="134"/>
    </location>
</feature>
<dbReference type="PANTHER" id="PTHR36122">
    <property type="entry name" value="NICOTINAMIDE RIBOSIDE TRANSPORTER PNUC"/>
    <property type="match status" value="1"/>
</dbReference>
<keyword evidence="5 8" id="KW-0812">Transmembrane</keyword>
<dbReference type="GO" id="GO:0005886">
    <property type="term" value="C:plasma membrane"/>
    <property type="evidence" value="ECO:0007669"/>
    <property type="project" value="UniProtKB-SubCell"/>
</dbReference>
<keyword evidence="7 8" id="KW-0472">Membrane</keyword>
<protein>
    <submittedName>
        <fullName evidence="9">Nicotinamide mononucleotide transporter</fullName>
    </submittedName>
</protein>
<gene>
    <name evidence="9" type="ORF">IAB68_00715</name>
</gene>
<keyword evidence="6 8" id="KW-1133">Transmembrane helix</keyword>
<dbReference type="Proteomes" id="UP000824074">
    <property type="component" value="Unassembled WGS sequence"/>
</dbReference>
<evidence type="ECO:0000313" key="9">
    <source>
        <dbReference type="EMBL" id="HIU39809.1"/>
    </source>
</evidence>
<comment type="similarity">
    <text evidence="2">Belongs to the nicotinamide ribonucleoside (NR) uptake permease (TC 4.B.1) family.</text>
</comment>
<feature type="transmembrane region" description="Helical" evidence="8">
    <location>
        <begin position="12"/>
        <end position="39"/>
    </location>
</feature>
<evidence type="ECO:0000256" key="1">
    <source>
        <dbReference type="ARBA" id="ARBA00004651"/>
    </source>
</evidence>
<dbReference type="AlphaFoldDB" id="A0A9D1IQ02"/>
<dbReference type="InterPro" id="IPR006419">
    <property type="entry name" value="NMN_transpt_PnuC"/>
</dbReference>
<evidence type="ECO:0000256" key="3">
    <source>
        <dbReference type="ARBA" id="ARBA00022448"/>
    </source>
</evidence>
<comment type="caution">
    <text evidence="9">The sequence shown here is derived from an EMBL/GenBank/DDBJ whole genome shotgun (WGS) entry which is preliminary data.</text>
</comment>
<sequence>MNKNIKETYLIPFILVFISIIISTFTNNFIFSFITISSGILNGWYAAVGKWYNYLFGIVFNFLNAYVCFKSGLYGIFIFSCILYIPLQITGLFSWYKKTGSNNKIKVRSFNTKTSLLITIICFSGSISLGYILSKVPSQSLAFLDATSNIINVCAFILMNLRFKEAWRVMLGNNIIDLTIWILNFYLKTPNSFIMLLVSISYLILNVIGLIKWERKKR</sequence>
<comment type="subcellular location">
    <subcellularLocation>
        <location evidence="1">Cell membrane</location>
        <topology evidence="1">Multi-pass membrane protein</topology>
    </subcellularLocation>
</comment>
<evidence type="ECO:0000313" key="10">
    <source>
        <dbReference type="Proteomes" id="UP000824074"/>
    </source>
</evidence>
<feature type="transmembrane region" description="Helical" evidence="8">
    <location>
        <begin position="193"/>
        <end position="211"/>
    </location>
</feature>
<keyword evidence="3" id="KW-0813">Transport</keyword>
<evidence type="ECO:0000256" key="6">
    <source>
        <dbReference type="ARBA" id="ARBA00022989"/>
    </source>
</evidence>
<evidence type="ECO:0000256" key="7">
    <source>
        <dbReference type="ARBA" id="ARBA00023136"/>
    </source>
</evidence>
<dbReference type="NCBIfam" id="TIGR01528">
    <property type="entry name" value="NMN_trans_PnuC"/>
    <property type="match status" value="1"/>
</dbReference>
<evidence type="ECO:0000256" key="8">
    <source>
        <dbReference type="SAM" id="Phobius"/>
    </source>
</evidence>
<proteinExistence type="inferred from homology"/>
<dbReference type="EMBL" id="DVMT01000011">
    <property type="protein sequence ID" value="HIU39809.1"/>
    <property type="molecule type" value="Genomic_DNA"/>
</dbReference>
<keyword evidence="4" id="KW-1003">Cell membrane</keyword>
<evidence type="ECO:0000256" key="2">
    <source>
        <dbReference type="ARBA" id="ARBA00006669"/>
    </source>
</evidence>